<proteinExistence type="predicted"/>
<comment type="caution">
    <text evidence="1">The sequence shown here is derived from an EMBL/GenBank/DDBJ whole genome shotgun (WGS) entry which is preliminary data.</text>
</comment>
<keyword evidence="2" id="KW-1185">Reference proteome</keyword>
<evidence type="ECO:0000313" key="2">
    <source>
        <dbReference type="Proteomes" id="UP001164929"/>
    </source>
</evidence>
<dbReference type="EMBL" id="JAQIZT010000008">
    <property type="protein sequence ID" value="KAJ6987582.1"/>
    <property type="molecule type" value="Genomic_DNA"/>
</dbReference>
<name>A0AAD6MLL8_9ROSI</name>
<sequence length="85" mass="9133">MAAVRLDGIAYADIIAIINNSLTGKYYCRRDTISVNIVSTKWLLRPGRDPSVNSMAATNGSSSVFAHSLYPVTVDVGLPPYRSSG</sequence>
<accession>A0AAD6MLL8</accession>
<dbReference type="Proteomes" id="UP001164929">
    <property type="component" value="Chromosome 8"/>
</dbReference>
<protein>
    <submittedName>
        <fullName evidence="1">Uncharacterized protein</fullName>
    </submittedName>
</protein>
<dbReference type="AlphaFoldDB" id="A0AAD6MLL8"/>
<organism evidence="1 2">
    <name type="scientific">Populus alba x Populus x berolinensis</name>
    <dbReference type="NCBI Taxonomy" id="444605"/>
    <lineage>
        <taxon>Eukaryota</taxon>
        <taxon>Viridiplantae</taxon>
        <taxon>Streptophyta</taxon>
        <taxon>Embryophyta</taxon>
        <taxon>Tracheophyta</taxon>
        <taxon>Spermatophyta</taxon>
        <taxon>Magnoliopsida</taxon>
        <taxon>eudicotyledons</taxon>
        <taxon>Gunneridae</taxon>
        <taxon>Pentapetalae</taxon>
        <taxon>rosids</taxon>
        <taxon>fabids</taxon>
        <taxon>Malpighiales</taxon>
        <taxon>Salicaceae</taxon>
        <taxon>Saliceae</taxon>
        <taxon>Populus</taxon>
    </lineage>
</organism>
<evidence type="ECO:0000313" key="1">
    <source>
        <dbReference type="EMBL" id="KAJ6987582.1"/>
    </source>
</evidence>
<gene>
    <name evidence="1" type="ORF">NC653_020745</name>
</gene>
<reference evidence="1" key="1">
    <citation type="journal article" date="2023" name="Mol. Ecol. Resour.">
        <title>Chromosome-level genome assembly of a triploid poplar Populus alba 'Berolinensis'.</title>
        <authorList>
            <person name="Chen S."/>
            <person name="Yu Y."/>
            <person name="Wang X."/>
            <person name="Wang S."/>
            <person name="Zhang T."/>
            <person name="Zhou Y."/>
            <person name="He R."/>
            <person name="Meng N."/>
            <person name="Wang Y."/>
            <person name="Liu W."/>
            <person name="Liu Z."/>
            <person name="Liu J."/>
            <person name="Guo Q."/>
            <person name="Huang H."/>
            <person name="Sederoff R.R."/>
            <person name="Wang G."/>
            <person name="Qu G."/>
            <person name="Chen S."/>
        </authorList>
    </citation>
    <scope>NUCLEOTIDE SEQUENCE</scope>
    <source>
        <strain evidence="1">SC-2020</strain>
    </source>
</reference>